<comment type="similarity">
    <text evidence="1">Belongs to the leucine-binding protein family.</text>
</comment>
<proteinExistence type="inferred from homology"/>
<dbReference type="SUPFAM" id="SSF53822">
    <property type="entry name" value="Periplasmic binding protein-like I"/>
    <property type="match status" value="1"/>
</dbReference>
<evidence type="ECO:0000256" key="2">
    <source>
        <dbReference type="ARBA" id="ARBA00022448"/>
    </source>
</evidence>
<dbReference type="PRINTS" id="PR00337">
    <property type="entry name" value="LEUILEVALBP"/>
</dbReference>
<reference evidence="7 8" key="1">
    <citation type="submission" date="2020-08" db="EMBL/GenBank/DDBJ databases">
        <title>Genomic Encyclopedia of Type Strains, Phase IV (KMG-V): Genome sequencing to study the core and pangenomes of soil and plant-associated prokaryotes.</title>
        <authorList>
            <person name="Whitman W."/>
        </authorList>
    </citation>
    <scope>NUCLEOTIDE SEQUENCE [LARGE SCALE GENOMIC DNA]</scope>
    <source>
        <strain evidence="7 8">JPY162</strain>
    </source>
</reference>
<dbReference type="Pfam" id="PF13458">
    <property type="entry name" value="Peripla_BP_6"/>
    <property type="match status" value="1"/>
</dbReference>
<evidence type="ECO:0000259" key="6">
    <source>
        <dbReference type="Pfam" id="PF13458"/>
    </source>
</evidence>
<dbReference type="InterPro" id="IPR000709">
    <property type="entry name" value="Leu_Ile_Val-bd"/>
</dbReference>
<dbReference type="AlphaFoldDB" id="A0A7W8P8W7"/>
<evidence type="ECO:0000256" key="4">
    <source>
        <dbReference type="ARBA" id="ARBA00022970"/>
    </source>
</evidence>
<comment type="caution">
    <text evidence="7">The sequence shown here is derived from an EMBL/GenBank/DDBJ whole genome shotgun (WGS) entry which is preliminary data.</text>
</comment>
<accession>A0A7W8P8W7</accession>
<feature type="signal peptide" evidence="5">
    <location>
        <begin position="1"/>
        <end position="31"/>
    </location>
</feature>
<protein>
    <submittedName>
        <fullName evidence="7">Branched-chain amino acid transport system substrate-binding protein</fullName>
    </submittedName>
</protein>
<name>A0A7W8P8W7_9BURK</name>
<gene>
    <name evidence="7" type="ORF">HDG41_006798</name>
</gene>
<dbReference type="RefSeq" id="WP_184228431.1">
    <property type="nucleotide sequence ID" value="NZ_JACHDE010000022.1"/>
</dbReference>
<feature type="domain" description="Leucine-binding protein" evidence="6">
    <location>
        <begin position="38"/>
        <end position="365"/>
    </location>
</feature>
<dbReference type="InterPro" id="IPR028082">
    <property type="entry name" value="Peripla_BP_I"/>
</dbReference>
<dbReference type="Proteomes" id="UP000592820">
    <property type="component" value="Unassembled WGS sequence"/>
</dbReference>
<dbReference type="InterPro" id="IPR028081">
    <property type="entry name" value="Leu-bd"/>
</dbReference>
<keyword evidence="2" id="KW-0813">Transport</keyword>
<evidence type="ECO:0000256" key="1">
    <source>
        <dbReference type="ARBA" id="ARBA00010062"/>
    </source>
</evidence>
<dbReference type="CDD" id="cd06349">
    <property type="entry name" value="PBP1_ABC_HAAT-like"/>
    <property type="match status" value="1"/>
</dbReference>
<dbReference type="InterPro" id="IPR051010">
    <property type="entry name" value="BCAA_transport"/>
</dbReference>
<keyword evidence="4" id="KW-0029">Amino-acid transport</keyword>
<dbReference type="GO" id="GO:0006865">
    <property type="term" value="P:amino acid transport"/>
    <property type="evidence" value="ECO:0007669"/>
    <property type="project" value="UniProtKB-KW"/>
</dbReference>
<dbReference type="PANTHER" id="PTHR30483">
    <property type="entry name" value="LEUCINE-SPECIFIC-BINDING PROTEIN"/>
    <property type="match status" value="1"/>
</dbReference>
<dbReference type="EMBL" id="JACHDE010000022">
    <property type="protein sequence ID" value="MBB5404702.1"/>
    <property type="molecule type" value="Genomic_DNA"/>
</dbReference>
<keyword evidence="3 5" id="KW-0732">Signal</keyword>
<dbReference type="PANTHER" id="PTHR30483:SF6">
    <property type="entry name" value="PERIPLASMIC BINDING PROTEIN OF ABC TRANSPORTER FOR NATURAL AMINO ACIDS"/>
    <property type="match status" value="1"/>
</dbReference>
<dbReference type="Gene3D" id="3.40.50.2300">
    <property type="match status" value="2"/>
</dbReference>
<organism evidence="7 8">
    <name type="scientific">Paraburkholderia youngii</name>
    <dbReference type="NCBI Taxonomy" id="2782701"/>
    <lineage>
        <taxon>Bacteria</taxon>
        <taxon>Pseudomonadati</taxon>
        <taxon>Pseudomonadota</taxon>
        <taxon>Betaproteobacteria</taxon>
        <taxon>Burkholderiales</taxon>
        <taxon>Burkholderiaceae</taxon>
        <taxon>Paraburkholderia</taxon>
    </lineage>
</organism>
<sequence>MYASRFSALHRRLFTLAGAVIAFSLSAVSSAAPASGEPVFFGVSGPLTGPNAQYGAQWKAGFDLALDEINRDGGINGHPLQYVFEDSQSDPRQAVAIAQKFVDDKRILIELGDFSSPASMAASPIYQRAGLVQLGFTNSHPDFTKGGDFIWSPSVSQADAQPLLADLAVKQGFRRVAVLFQNTDWGRASKDVFVKAAAARGAQVIATEGYQPTDKDFRATLLRVRDTKPDALVLISYYSDGAQIVRQARTGGITLPIVAASSVYSPKFMELGGDAVNGVTTNTSFFPGDRSPEVQRFARDFEAKYHHEPDAFNAFAYDATIIAAYALRTGGLDRRGVRDALPRLHDVPSVVFGKATFDPATRRVIGVKSVNLVVENGQWALLGSKPALAAR</sequence>
<evidence type="ECO:0000313" key="8">
    <source>
        <dbReference type="Proteomes" id="UP000592820"/>
    </source>
</evidence>
<evidence type="ECO:0000313" key="7">
    <source>
        <dbReference type="EMBL" id="MBB5404702.1"/>
    </source>
</evidence>
<evidence type="ECO:0000256" key="5">
    <source>
        <dbReference type="SAM" id="SignalP"/>
    </source>
</evidence>
<feature type="chain" id="PRO_5031362042" evidence="5">
    <location>
        <begin position="32"/>
        <end position="391"/>
    </location>
</feature>
<evidence type="ECO:0000256" key="3">
    <source>
        <dbReference type="ARBA" id="ARBA00022729"/>
    </source>
</evidence>